<name>A0A6C0IXH3_9ZZZZ</name>
<protein>
    <submittedName>
        <fullName evidence="1">Uncharacterized protein</fullName>
    </submittedName>
</protein>
<dbReference type="AlphaFoldDB" id="A0A6C0IXH3"/>
<sequence>MYSYLERGTYIISQNLIKIQKQTFKKKIKSIAKPQKISKYKYVIPKYMSSGIC</sequence>
<organism evidence="1">
    <name type="scientific">viral metagenome</name>
    <dbReference type="NCBI Taxonomy" id="1070528"/>
    <lineage>
        <taxon>unclassified sequences</taxon>
        <taxon>metagenomes</taxon>
        <taxon>organismal metagenomes</taxon>
    </lineage>
</organism>
<accession>A0A6C0IXH3</accession>
<evidence type="ECO:0000313" key="1">
    <source>
        <dbReference type="EMBL" id="QHT97289.1"/>
    </source>
</evidence>
<proteinExistence type="predicted"/>
<dbReference type="EMBL" id="MN740274">
    <property type="protein sequence ID" value="QHT97289.1"/>
    <property type="molecule type" value="Genomic_DNA"/>
</dbReference>
<reference evidence="1" key="1">
    <citation type="journal article" date="2020" name="Nature">
        <title>Giant virus diversity and host interactions through global metagenomics.</title>
        <authorList>
            <person name="Schulz F."/>
            <person name="Roux S."/>
            <person name="Paez-Espino D."/>
            <person name="Jungbluth S."/>
            <person name="Walsh D.A."/>
            <person name="Denef V.J."/>
            <person name="McMahon K.D."/>
            <person name="Konstantinidis K.T."/>
            <person name="Eloe-Fadrosh E.A."/>
            <person name="Kyrpides N.C."/>
            <person name="Woyke T."/>
        </authorList>
    </citation>
    <scope>NUCLEOTIDE SEQUENCE</scope>
    <source>
        <strain evidence="1">GVMAG-M-3300025138-11</strain>
    </source>
</reference>